<dbReference type="OrthoDB" id="242565at2157"/>
<feature type="compositionally biased region" description="Low complexity" evidence="1">
    <location>
        <begin position="34"/>
        <end position="69"/>
    </location>
</feature>
<dbReference type="EMBL" id="FOYT01000001">
    <property type="protein sequence ID" value="SFR34395.1"/>
    <property type="molecule type" value="Genomic_DNA"/>
</dbReference>
<dbReference type="STRING" id="553469.SAMN04487947_0156"/>
<accession>A0A1I6FWP8</accession>
<evidence type="ECO:0008006" key="4">
    <source>
        <dbReference type="Google" id="ProtNLM"/>
    </source>
</evidence>
<dbReference type="Proteomes" id="UP000198531">
    <property type="component" value="Unassembled WGS sequence"/>
</dbReference>
<feature type="region of interest" description="Disordered" evidence="1">
    <location>
        <begin position="25"/>
        <end position="73"/>
    </location>
</feature>
<gene>
    <name evidence="2" type="ORF">SAMN04487947_0156</name>
</gene>
<evidence type="ECO:0000313" key="3">
    <source>
        <dbReference type="Proteomes" id="UP000198531"/>
    </source>
</evidence>
<sequence length="306" mass="31757">MVPRSFAALAVAAMLLLAGCGALSSSQEAPTEQPPVTESVTESTVTEAASAAPDSAASTAETTASPTETPDPDAAADVEWVEWNASLPAALPPGVNESGVDADTLLAAHGESLADTGFVVTRNTTGQSADAAQSTSGSVHARVTANRSEALLRYVTGGPDRQVYLTDDRLFVRTVRDGETRVRSGERTPNASSVPDDFRFDGDVATFVENAAHEPVGSVVRDGRTLVVLEADAEDARGLFGPEGELDGDVTALRSQVLVAPNGTVVEHRALLTVTEAGGDATTTTYRYAVETGTVTVERPAWATEE</sequence>
<organism evidence="2 3">
    <name type="scientific">Halogeometricum rufum</name>
    <dbReference type="NCBI Taxonomy" id="553469"/>
    <lineage>
        <taxon>Archaea</taxon>
        <taxon>Methanobacteriati</taxon>
        <taxon>Methanobacteriota</taxon>
        <taxon>Stenosarchaea group</taxon>
        <taxon>Halobacteria</taxon>
        <taxon>Halobacteriales</taxon>
        <taxon>Haloferacaceae</taxon>
        <taxon>Halogeometricum</taxon>
    </lineage>
</organism>
<dbReference type="PROSITE" id="PS51257">
    <property type="entry name" value="PROKAR_LIPOPROTEIN"/>
    <property type="match status" value="1"/>
</dbReference>
<evidence type="ECO:0000313" key="2">
    <source>
        <dbReference type="EMBL" id="SFR34395.1"/>
    </source>
</evidence>
<evidence type="ECO:0000256" key="1">
    <source>
        <dbReference type="SAM" id="MobiDB-lite"/>
    </source>
</evidence>
<dbReference type="RefSeq" id="WP_089803842.1">
    <property type="nucleotide sequence ID" value="NZ_FOYT01000001.1"/>
</dbReference>
<keyword evidence="3" id="KW-1185">Reference proteome</keyword>
<reference evidence="3" key="1">
    <citation type="submission" date="2016-10" db="EMBL/GenBank/DDBJ databases">
        <authorList>
            <person name="Varghese N."/>
            <person name="Submissions S."/>
        </authorList>
    </citation>
    <scope>NUCLEOTIDE SEQUENCE [LARGE SCALE GENOMIC DNA]</scope>
    <source>
        <strain evidence="3">CGMCC 1.7736</strain>
    </source>
</reference>
<proteinExistence type="predicted"/>
<dbReference type="Pfam" id="PF24381">
    <property type="entry name" value="DUF7537"/>
    <property type="match status" value="1"/>
</dbReference>
<protein>
    <recommendedName>
        <fullName evidence="4">Lipoprotein</fullName>
    </recommendedName>
</protein>
<name>A0A1I6FWP8_9EURY</name>
<dbReference type="InterPro" id="IPR055959">
    <property type="entry name" value="DUF7537"/>
</dbReference>
<dbReference type="AlphaFoldDB" id="A0A1I6FWP8"/>